<proteinExistence type="predicted"/>
<evidence type="ECO:0000313" key="2">
    <source>
        <dbReference type="Proteomes" id="UP000613193"/>
    </source>
</evidence>
<name>A0A934PSY3_9SPHI</name>
<sequence>MRGVRGVLLQFDYCSWPQRPITFEVPKVTKVLFSRKASLPHRAFTRQGIRHHGLQNLAPLRSRCGHASASIAMPCLPAWPICAVCPPSEAVLLKGKERKKGKK</sequence>
<keyword evidence="2" id="KW-1185">Reference proteome</keyword>
<dbReference type="Proteomes" id="UP000613193">
    <property type="component" value="Unassembled WGS sequence"/>
</dbReference>
<reference evidence="1" key="1">
    <citation type="submission" date="2020-12" db="EMBL/GenBank/DDBJ databases">
        <title>Bacterial novel species Mucilaginibacter sp. SD-g isolated from soil.</title>
        <authorList>
            <person name="Jung H.-Y."/>
        </authorList>
    </citation>
    <scope>NUCLEOTIDE SEQUENCE</scope>
    <source>
        <strain evidence="1">SD-g</strain>
    </source>
</reference>
<accession>A0A934PSY3</accession>
<dbReference type="RefSeq" id="WP_200064660.1">
    <property type="nucleotide sequence ID" value="NZ_JAEHFW010000001.1"/>
</dbReference>
<gene>
    <name evidence="1" type="ORF">I5M19_04800</name>
</gene>
<dbReference type="AlphaFoldDB" id="A0A934PSY3"/>
<organism evidence="1 2">
    <name type="scientific">Mucilaginibacter segetis</name>
    <dbReference type="NCBI Taxonomy" id="2793071"/>
    <lineage>
        <taxon>Bacteria</taxon>
        <taxon>Pseudomonadati</taxon>
        <taxon>Bacteroidota</taxon>
        <taxon>Sphingobacteriia</taxon>
        <taxon>Sphingobacteriales</taxon>
        <taxon>Sphingobacteriaceae</taxon>
        <taxon>Mucilaginibacter</taxon>
    </lineage>
</organism>
<evidence type="ECO:0000313" key="1">
    <source>
        <dbReference type="EMBL" id="MBK0378611.1"/>
    </source>
</evidence>
<protein>
    <submittedName>
        <fullName evidence="1">Uncharacterized protein</fullName>
    </submittedName>
</protein>
<comment type="caution">
    <text evidence="1">The sequence shown here is derived from an EMBL/GenBank/DDBJ whole genome shotgun (WGS) entry which is preliminary data.</text>
</comment>
<dbReference type="EMBL" id="JAEHFW010000001">
    <property type="protein sequence ID" value="MBK0378611.1"/>
    <property type="molecule type" value="Genomic_DNA"/>
</dbReference>